<feature type="transmembrane region" description="Helical" evidence="7">
    <location>
        <begin position="249"/>
        <end position="271"/>
    </location>
</feature>
<comment type="caution">
    <text evidence="9">The sequence shown here is derived from an EMBL/GenBank/DDBJ whole genome shotgun (WGS) entry which is preliminary data.</text>
</comment>
<keyword evidence="6 7" id="KW-0472">Membrane</keyword>
<evidence type="ECO:0000256" key="4">
    <source>
        <dbReference type="ARBA" id="ARBA00022692"/>
    </source>
</evidence>
<evidence type="ECO:0000256" key="7">
    <source>
        <dbReference type="RuleBase" id="RU363032"/>
    </source>
</evidence>
<gene>
    <name evidence="9" type="ORF">ML536_18375</name>
</gene>
<dbReference type="PANTHER" id="PTHR43744:SF6">
    <property type="entry name" value="ABC TRANSPORTER PERMEASE PROTEIN YESQ-RELATED"/>
    <property type="match status" value="1"/>
</dbReference>
<dbReference type="InterPro" id="IPR035906">
    <property type="entry name" value="MetI-like_sf"/>
</dbReference>
<evidence type="ECO:0000256" key="2">
    <source>
        <dbReference type="ARBA" id="ARBA00022448"/>
    </source>
</evidence>
<evidence type="ECO:0000259" key="8">
    <source>
        <dbReference type="PROSITE" id="PS50928"/>
    </source>
</evidence>
<reference evidence="9" key="1">
    <citation type="submission" date="2022-03" db="EMBL/GenBank/DDBJ databases">
        <title>The complete genome sequence of a Methyloterrigena soli.</title>
        <authorList>
            <person name="Zi Z."/>
        </authorList>
    </citation>
    <scope>NUCLEOTIDE SEQUENCE</scope>
    <source>
        <strain evidence="9">M48</strain>
    </source>
</reference>
<protein>
    <submittedName>
        <fullName evidence="9">Carbohydrate ABC transporter permease</fullName>
    </submittedName>
</protein>
<evidence type="ECO:0000256" key="6">
    <source>
        <dbReference type="ARBA" id="ARBA00023136"/>
    </source>
</evidence>
<evidence type="ECO:0000256" key="5">
    <source>
        <dbReference type="ARBA" id="ARBA00022989"/>
    </source>
</evidence>
<feature type="transmembrane region" description="Helical" evidence="7">
    <location>
        <begin position="16"/>
        <end position="37"/>
    </location>
</feature>
<dbReference type="Gene3D" id="1.10.3720.10">
    <property type="entry name" value="MetI-like"/>
    <property type="match status" value="1"/>
</dbReference>
<keyword evidence="4 7" id="KW-0812">Transmembrane</keyword>
<evidence type="ECO:0000313" key="10">
    <source>
        <dbReference type="Proteomes" id="UP001156140"/>
    </source>
</evidence>
<proteinExistence type="inferred from homology"/>
<feature type="transmembrane region" description="Helical" evidence="7">
    <location>
        <begin position="74"/>
        <end position="101"/>
    </location>
</feature>
<feature type="transmembrane region" description="Helical" evidence="7">
    <location>
        <begin position="190"/>
        <end position="215"/>
    </location>
</feature>
<dbReference type="AlphaFoldDB" id="A0AA41UET4"/>
<dbReference type="Pfam" id="PF00528">
    <property type="entry name" value="BPD_transp_1"/>
    <property type="match status" value="1"/>
</dbReference>
<evidence type="ECO:0000313" key="9">
    <source>
        <dbReference type="EMBL" id="MCI0128804.1"/>
    </source>
</evidence>
<dbReference type="SUPFAM" id="SSF161098">
    <property type="entry name" value="MetI-like"/>
    <property type="match status" value="1"/>
</dbReference>
<sequence length="286" mass="32056">MSATAAAQANRPLRSVIRYAVLILFALVMSYPLLWLVSSSFKPEQVIFSEPGLLPDPFTLRNYIDGWNKLGMPFALFMFNSAVICVLCIAGNLFSCTLAAYAFARLSFPFSKVAFAIMLVTIMLPFHVTILPQYIMFQKLGAVNTIIPLVLPKFFAVDAFFVFLLVQFIRSIPRDLDEAAELDGSNKYQTFWHIIFPLCRPALVIVAVFTFLWTWNDFFGQLIYLTQTEKYTAALALNLFIDATSGESAWGMLFAMSVITLIPIFVLFVLFQKQLADGIATTGLKG</sequence>
<feature type="transmembrane region" description="Helical" evidence="7">
    <location>
        <begin position="146"/>
        <end position="169"/>
    </location>
</feature>
<dbReference type="PANTHER" id="PTHR43744">
    <property type="entry name" value="ABC TRANSPORTER PERMEASE PROTEIN MG189-RELATED-RELATED"/>
    <property type="match status" value="1"/>
</dbReference>
<organism evidence="9 10">
    <name type="scientific">Paradevosia shaoguanensis</name>
    <dbReference type="NCBI Taxonomy" id="1335043"/>
    <lineage>
        <taxon>Bacteria</taxon>
        <taxon>Pseudomonadati</taxon>
        <taxon>Pseudomonadota</taxon>
        <taxon>Alphaproteobacteria</taxon>
        <taxon>Hyphomicrobiales</taxon>
        <taxon>Devosiaceae</taxon>
        <taxon>Paradevosia</taxon>
    </lineage>
</organism>
<keyword evidence="3" id="KW-1003">Cell membrane</keyword>
<dbReference type="GO" id="GO:0055085">
    <property type="term" value="P:transmembrane transport"/>
    <property type="evidence" value="ECO:0007669"/>
    <property type="project" value="InterPro"/>
</dbReference>
<comment type="subcellular location">
    <subcellularLocation>
        <location evidence="1 7">Cell membrane</location>
        <topology evidence="1 7">Multi-pass membrane protein</topology>
    </subcellularLocation>
</comment>
<dbReference type="EMBL" id="JALAZD010000003">
    <property type="protein sequence ID" value="MCI0128804.1"/>
    <property type="molecule type" value="Genomic_DNA"/>
</dbReference>
<keyword evidence="10" id="KW-1185">Reference proteome</keyword>
<evidence type="ECO:0000256" key="1">
    <source>
        <dbReference type="ARBA" id="ARBA00004651"/>
    </source>
</evidence>
<keyword evidence="5 7" id="KW-1133">Transmembrane helix</keyword>
<dbReference type="CDD" id="cd06261">
    <property type="entry name" value="TM_PBP2"/>
    <property type="match status" value="1"/>
</dbReference>
<feature type="transmembrane region" description="Helical" evidence="7">
    <location>
        <begin position="113"/>
        <end position="134"/>
    </location>
</feature>
<accession>A0AA41UET4</accession>
<dbReference type="Proteomes" id="UP001156140">
    <property type="component" value="Unassembled WGS sequence"/>
</dbReference>
<feature type="domain" description="ABC transmembrane type-1" evidence="8">
    <location>
        <begin position="78"/>
        <end position="271"/>
    </location>
</feature>
<dbReference type="PROSITE" id="PS50928">
    <property type="entry name" value="ABC_TM1"/>
    <property type="match status" value="1"/>
</dbReference>
<dbReference type="RefSeq" id="WP_035034605.1">
    <property type="nucleotide sequence ID" value="NZ_CP068983.1"/>
</dbReference>
<dbReference type="GO" id="GO:0005886">
    <property type="term" value="C:plasma membrane"/>
    <property type="evidence" value="ECO:0007669"/>
    <property type="project" value="UniProtKB-SubCell"/>
</dbReference>
<keyword evidence="2 7" id="KW-0813">Transport</keyword>
<comment type="similarity">
    <text evidence="7">Belongs to the binding-protein-dependent transport system permease family.</text>
</comment>
<name>A0AA41UET4_9HYPH</name>
<evidence type="ECO:0000256" key="3">
    <source>
        <dbReference type="ARBA" id="ARBA00022475"/>
    </source>
</evidence>
<dbReference type="InterPro" id="IPR000515">
    <property type="entry name" value="MetI-like"/>
</dbReference>